<reference evidence="9 10" key="1">
    <citation type="submission" date="2016-04" db="EMBL/GenBank/DDBJ databases">
        <title>Complete genome sequence of Bacillus oceanisediminis strain 2691.</title>
        <authorList>
            <person name="Jeong H."/>
            <person name="Kim H.J."/>
            <person name="Lee D.-W."/>
        </authorList>
    </citation>
    <scope>NUCLEOTIDE SEQUENCE [LARGE SCALE GENOMIC DNA]</scope>
    <source>
        <strain evidence="9 10">2691</strain>
    </source>
</reference>
<dbReference type="NCBIfam" id="TIGR00791">
    <property type="entry name" value="gntP"/>
    <property type="match status" value="1"/>
</dbReference>
<dbReference type="AlphaFoldDB" id="A0A169G175"/>
<dbReference type="eggNOG" id="COG2610">
    <property type="taxonomic scope" value="Bacteria"/>
</dbReference>
<feature type="transmembrane region" description="Helical" evidence="8">
    <location>
        <begin position="347"/>
        <end position="372"/>
    </location>
</feature>
<evidence type="ECO:0000256" key="6">
    <source>
        <dbReference type="ARBA" id="ARBA00023136"/>
    </source>
</evidence>
<keyword evidence="4 8" id="KW-0812">Transmembrane</keyword>
<dbReference type="KEGG" id="bon:A361_26635"/>
<feature type="transmembrane region" description="Helical" evidence="8">
    <location>
        <begin position="423"/>
        <end position="447"/>
    </location>
</feature>
<evidence type="ECO:0000256" key="8">
    <source>
        <dbReference type="SAM" id="Phobius"/>
    </source>
</evidence>
<evidence type="ECO:0000256" key="2">
    <source>
        <dbReference type="ARBA" id="ARBA00022448"/>
    </source>
</evidence>
<feature type="transmembrane region" description="Helical" evidence="8">
    <location>
        <begin position="136"/>
        <end position="154"/>
    </location>
</feature>
<dbReference type="EMBL" id="CP015506">
    <property type="protein sequence ID" value="AND42581.1"/>
    <property type="molecule type" value="Genomic_DNA"/>
</dbReference>
<dbReference type="GO" id="GO:0015128">
    <property type="term" value="F:gluconate transmembrane transporter activity"/>
    <property type="evidence" value="ECO:0007669"/>
    <property type="project" value="InterPro"/>
</dbReference>
<comment type="similarity">
    <text evidence="7">Belongs to the GntP permease family.</text>
</comment>
<dbReference type="InterPro" id="IPR003474">
    <property type="entry name" value="Glcn_transporter"/>
</dbReference>
<feature type="transmembrane region" description="Helical" evidence="8">
    <location>
        <begin position="228"/>
        <end position="250"/>
    </location>
</feature>
<evidence type="ECO:0000256" key="3">
    <source>
        <dbReference type="ARBA" id="ARBA00022475"/>
    </source>
</evidence>
<proteinExistence type="inferred from homology"/>
<feature type="transmembrane region" description="Helical" evidence="8">
    <location>
        <begin position="51"/>
        <end position="76"/>
    </location>
</feature>
<evidence type="ECO:0000256" key="5">
    <source>
        <dbReference type="ARBA" id="ARBA00022989"/>
    </source>
</evidence>
<sequence>MPLVIVGIGIIALLILIMGLKLNTFISLIIVSFGVALALGMPLDQIVKTIEAGLGGTLGHLALIFGLGAMLGKLIADSGGAQRIAMTLVNKFGEKNIQWAVVAASFIIGVALFFEVGLVLLIPIVFAISRELKISILYLGIPMTAALSVTHGFLPPHPGPTVIAGEFGANIGEVLLYGFIIALPTVILAGPVFTKIAKRLVPESFTKSGSIASLGEQKTFKLEDTPGFGISVFTALLPVILMSIATIITLLQKTLGFEDNSILAAIRFIGDAGTSMLISLLVAIYTMGLARKIPIKNVMESCTTAITHIGMMLLIIGGGGAFKQVLIDGGVGDYVAELFKGTNLSPILLAWIIAAILRISLGSATVAALTTAGLVIPMLGQSDVNLALVVLATGAGSLVASHVNDAGFWMFKEYFGLSMKETFATWTLLETIISVAGLGFILLLSLFV</sequence>
<feature type="transmembrane region" description="Helical" evidence="8">
    <location>
        <begin position="305"/>
        <end position="327"/>
    </location>
</feature>
<keyword evidence="3" id="KW-1003">Cell membrane</keyword>
<dbReference type="Pfam" id="PF02447">
    <property type="entry name" value="GntP_permease"/>
    <property type="match status" value="1"/>
</dbReference>
<dbReference type="RefSeq" id="WP_019380510.1">
    <property type="nucleotide sequence ID" value="NZ_CP015506.1"/>
</dbReference>
<feature type="transmembrane region" description="Helical" evidence="8">
    <location>
        <begin position="262"/>
        <end position="285"/>
    </location>
</feature>
<dbReference type="PIRSF" id="PIRSF002746">
    <property type="entry name" value="Gluconate_transporter"/>
    <property type="match status" value="1"/>
</dbReference>
<evidence type="ECO:0000313" key="10">
    <source>
        <dbReference type="Proteomes" id="UP000077856"/>
    </source>
</evidence>
<comment type="subcellular location">
    <subcellularLocation>
        <location evidence="1">Cell membrane</location>
        <topology evidence="1">Multi-pass membrane protein</topology>
    </subcellularLocation>
</comment>
<dbReference type="PANTHER" id="PTHR30354:SF22">
    <property type="entry name" value="HIGH-AFFINITY GLUCONATE TRANSPORTER"/>
    <property type="match status" value="1"/>
</dbReference>
<dbReference type="GO" id="GO:0005886">
    <property type="term" value="C:plasma membrane"/>
    <property type="evidence" value="ECO:0007669"/>
    <property type="project" value="UniProtKB-SubCell"/>
</dbReference>
<protein>
    <submittedName>
        <fullName evidence="9">Gluconate permease</fullName>
    </submittedName>
</protein>
<evidence type="ECO:0000256" key="4">
    <source>
        <dbReference type="ARBA" id="ARBA00022692"/>
    </source>
</evidence>
<evidence type="ECO:0000256" key="1">
    <source>
        <dbReference type="ARBA" id="ARBA00004651"/>
    </source>
</evidence>
<feature type="transmembrane region" description="Helical" evidence="8">
    <location>
        <begin position="96"/>
        <end position="129"/>
    </location>
</feature>
<feature type="transmembrane region" description="Helical" evidence="8">
    <location>
        <begin position="174"/>
        <end position="193"/>
    </location>
</feature>
<name>A0A169G175_9BACI</name>
<feature type="transmembrane region" description="Helical" evidence="8">
    <location>
        <begin position="6"/>
        <end position="39"/>
    </location>
</feature>
<dbReference type="Proteomes" id="UP000077856">
    <property type="component" value="Chromosome"/>
</dbReference>
<dbReference type="STRING" id="1196031.A361_26635"/>
<evidence type="ECO:0000256" key="7">
    <source>
        <dbReference type="ARBA" id="ARBA00049663"/>
    </source>
</evidence>
<gene>
    <name evidence="9" type="ORF">A361_26635</name>
</gene>
<dbReference type="PANTHER" id="PTHR30354">
    <property type="entry name" value="GNT FAMILY GLUCONATE TRANSPORTER"/>
    <property type="match status" value="1"/>
</dbReference>
<accession>A0A169G175</accession>
<organism evidence="9 10">
    <name type="scientific">Cytobacillus oceanisediminis 2691</name>
    <dbReference type="NCBI Taxonomy" id="1196031"/>
    <lineage>
        <taxon>Bacteria</taxon>
        <taxon>Bacillati</taxon>
        <taxon>Bacillota</taxon>
        <taxon>Bacilli</taxon>
        <taxon>Bacillales</taxon>
        <taxon>Bacillaceae</taxon>
        <taxon>Cytobacillus</taxon>
    </lineage>
</organism>
<keyword evidence="6 8" id="KW-0472">Membrane</keyword>
<keyword evidence="5 8" id="KW-1133">Transmembrane helix</keyword>
<evidence type="ECO:0000313" key="9">
    <source>
        <dbReference type="EMBL" id="AND42581.1"/>
    </source>
</evidence>
<keyword evidence="2" id="KW-0813">Transport</keyword>
<feature type="transmembrane region" description="Helical" evidence="8">
    <location>
        <begin position="384"/>
        <end position="403"/>
    </location>
</feature>